<dbReference type="GO" id="GO:0030170">
    <property type="term" value="F:pyridoxal phosphate binding"/>
    <property type="evidence" value="ECO:0007669"/>
    <property type="project" value="UniProtKB-UniRule"/>
</dbReference>
<keyword evidence="2 4" id="KW-0663">Pyridoxal phosphate</keyword>
<dbReference type="GO" id="GO:0030632">
    <property type="term" value="P:D-alanine biosynthetic process"/>
    <property type="evidence" value="ECO:0007669"/>
    <property type="project" value="UniProtKB-UniRule"/>
</dbReference>
<evidence type="ECO:0000313" key="10">
    <source>
        <dbReference type="Proteomes" id="UP000003860"/>
    </source>
</evidence>
<dbReference type="eggNOG" id="COG1835">
    <property type="taxonomic scope" value="Bacteria"/>
</dbReference>
<keyword evidence="3 4" id="KW-0413">Isomerase</keyword>
<dbReference type="PRINTS" id="PR00992">
    <property type="entry name" value="ALARACEMASE"/>
</dbReference>
<comment type="function">
    <text evidence="4">Catalyzes the interconversion of L-alanine and D-alanine. May also act on other amino acids.</text>
</comment>
<evidence type="ECO:0000256" key="7">
    <source>
        <dbReference type="SAM" id="Phobius"/>
    </source>
</evidence>
<sequence>MTNKREGYAGIDIFRIAAAIMIIAIHTSPLVSFSHEADFVLTRIIARVAVPFFFMCTGYFLIPGCTESRENRKRVFVKFLSKTGFLYGAAILIYIPVNIYSGYFKEKPIIINITKDIVFDGTFYHLWYIPASIIGFMIVYTLTTRLSLKKVFTLSFILYLIGLFGDSYYGISEKFDAANSFYGTLFSYFDYTRNGLFFAPVFIVLGAIIAKSKREYSLRKNLVGFALAFSALIAEALILHHYSLQRHDSMYIMLIPAMLFLFRILLIIKGESQKILRDISMLVYILHPLCIIFVRGFAKVLKLEVYLIGNSLIHFIAVTVATIVISVVLIYIKKQLDTYKRQSQPERCRAWAEIDMDRLKHNVNQLKLLLPHDCQLMAVVKSNAYGHGDIEISKSLNKAGVYAFAVATLSEGIELRNNKIKGEILILGYTHPDEAPLLVRYDLTQTVVDYEYAEILDSTGLKIKVHIKIDTGMHRLGETNDALTNLDRTYNCKNLIVGGTYTHLSSADSVEPSNIIFTKEQIKKFYSTLNYLKSHNRNPSKIHIQSSYGILNYPELDCDYARVGIALYGVLSKENEKTKIRAALEPVLSLKARIVLTKEIQEGESVGYGRSFIAVKRTKIAVLCIGYADGIPRSLSCGKGYVLIKGKKAPIIGNICMDQLTVDISDIPDVQQGDIATLIGDDGNEAITAEQVASLAGTITNELLSRLGNRIERVYKKVV</sequence>
<dbReference type="SMART" id="SM01005">
    <property type="entry name" value="Ala_racemase_C"/>
    <property type="match status" value="1"/>
</dbReference>
<reference evidence="9" key="2">
    <citation type="submission" date="2011-01" db="EMBL/GenBank/DDBJ databases">
        <title>The Non-contiguous Finished genome of Clostridium papyrosolvens.</title>
        <authorList>
            <person name="Lucas S."/>
            <person name="Copeland A."/>
            <person name="Lapidus A."/>
            <person name="Cheng J.-F."/>
            <person name="Goodwin L."/>
            <person name="Pitluck S."/>
            <person name="Misra M."/>
            <person name="Chertkov O."/>
            <person name="Detter J.C."/>
            <person name="Han C."/>
            <person name="Tapia R."/>
            <person name="Land M."/>
            <person name="Hauser L."/>
            <person name="Kyrpides N."/>
            <person name="Ivanova N."/>
            <person name="Pagani I."/>
            <person name="Mouttaki H."/>
            <person name="He Z."/>
            <person name="Zhou J."/>
            <person name="Hemme C.L."/>
            <person name="Woyke T."/>
        </authorList>
    </citation>
    <scope>NUCLEOTIDE SEQUENCE [LARGE SCALE GENOMIC DNA]</scope>
    <source>
        <strain evidence="9">DSM 2782</strain>
    </source>
</reference>
<dbReference type="PANTHER" id="PTHR30511">
    <property type="entry name" value="ALANINE RACEMASE"/>
    <property type="match status" value="1"/>
</dbReference>
<dbReference type="AlphaFoldDB" id="F1TA26"/>
<evidence type="ECO:0000256" key="2">
    <source>
        <dbReference type="ARBA" id="ARBA00022898"/>
    </source>
</evidence>
<dbReference type="PROSITE" id="PS00395">
    <property type="entry name" value="ALANINE_RACEMASE"/>
    <property type="match status" value="1"/>
</dbReference>
<dbReference type="EMBL" id="ACXX02000003">
    <property type="protein sequence ID" value="EGD48768.1"/>
    <property type="molecule type" value="Genomic_DNA"/>
</dbReference>
<feature type="binding site" evidence="4 6">
    <location>
        <position position="475"/>
    </location>
    <ligand>
        <name>substrate</name>
    </ligand>
</feature>
<dbReference type="GO" id="GO:0008784">
    <property type="term" value="F:alanine racemase activity"/>
    <property type="evidence" value="ECO:0007669"/>
    <property type="project" value="UniProtKB-UniRule"/>
</dbReference>
<feature type="transmembrane region" description="Helical" evidence="7">
    <location>
        <begin position="191"/>
        <end position="210"/>
    </location>
</feature>
<dbReference type="InterPro" id="IPR001608">
    <property type="entry name" value="Ala_racemase_N"/>
</dbReference>
<evidence type="ECO:0000256" key="5">
    <source>
        <dbReference type="PIRSR" id="PIRSR600821-50"/>
    </source>
</evidence>
<evidence type="ECO:0000313" key="9">
    <source>
        <dbReference type="EMBL" id="EGD48768.1"/>
    </source>
</evidence>
<dbReference type="Pfam" id="PF01757">
    <property type="entry name" value="Acyl_transf_3"/>
    <property type="match status" value="1"/>
</dbReference>
<dbReference type="Pfam" id="PF01168">
    <property type="entry name" value="Ala_racemase_N"/>
    <property type="match status" value="1"/>
</dbReference>
<dbReference type="SUPFAM" id="SSF51419">
    <property type="entry name" value="PLP-binding barrel"/>
    <property type="match status" value="1"/>
</dbReference>
<dbReference type="UniPathway" id="UPA00042">
    <property type="reaction ID" value="UER00497"/>
</dbReference>
<feature type="domain" description="Alanine racemase C-terminal" evidence="8">
    <location>
        <begin position="587"/>
        <end position="716"/>
    </location>
</feature>
<proteinExistence type="inferred from homology"/>
<dbReference type="GO" id="GO:0005829">
    <property type="term" value="C:cytosol"/>
    <property type="evidence" value="ECO:0007669"/>
    <property type="project" value="TreeGrafter"/>
</dbReference>
<feature type="active site" description="Proton acceptor; specific for D-alanine" evidence="4">
    <location>
        <position position="381"/>
    </location>
</feature>
<dbReference type="GO" id="GO:0016747">
    <property type="term" value="F:acyltransferase activity, transferring groups other than amino-acyl groups"/>
    <property type="evidence" value="ECO:0007669"/>
    <property type="project" value="InterPro"/>
</dbReference>
<dbReference type="InterPro" id="IPR002656">
    <property type="entry name" value="Acyl_transf_3_dom"/>
</dbReference>
<dbReference type="FunFam" id="3.20.20.10:FF:000002">
    <property type="entry name" value="Alanine racemase"/>
    <property type="match status" value="1"/>
</dbReference>
<dbReference type="InterPro" id="IPR020622">
    <property type="entry name" value="Ala_racemase_pyridoxalP-BS"/>
</dbReference>
<feature type="active site" description="Proton acceptor; specific for L-alanine" evidence="4">
    <location>
        <position position="608"/>
    </location>
</feature>
<dbReference type="NCBIfam" id="NF033131">
    <property type="entry name" value="vanT-G-Cterm"/>
    <property type="match status" value="1"/>
</dbReference>
<feature type="transmembrane region" description="Helical" evidence="7">
    <location>
        <begin position="249"/>
        <end position="268"/>
    </location>
</feature>
<feature type="transmembrane region" description="Helical" evidence="7">
    <location>
        <begin position="44"/>
        <end position="62"/>
    </location>
</feature>
<comment type="similarity">
    <text evidence="4">Belongs to the alanine racemase family.</text>
</comment>
<keyword evidence="7" id="KW-0472">Membrane</keyword>
<feature type="modified residue" description="N6-(pyridoxal phosphate)lysine" evidence="4 5">
    <location>
        <position position="381"/>
    </location>
</feature>
<keyword evidence="10" id="KW-1185">Reference proteome</keyword>
<feature type="transmembrane region" description="Helical" evidence="7">
    <location>
        <begin position="280"/>
        <end position="300"/>
    </location>
</feature>
<dbReference type="STRING" id="588581.Cpap_3192"/>
<dbReference type="HAMAP" id="MF_01201">
    <property type="entry name" value="Ala_racemase"/>
    <property type="match status" value="1"/>
</dbReference>
<feature type="binding site" evidence="4 6">
    <location>
        <position position="657"/>
    </location>
    <ligand>
        <name>substrate</name>
    </ligand>
</feature>
<dbReference type="RefSeq" id="WP_004618014.1">
    <property type="nucleotide sequence ID" value="NZ_ACXX02000003.1"/>
</dbReference>
<dbReference type="InterPro" id="IPR009006">
    <property type="entry name" value="Ala_racemase/Decarboxylase_C"/>
</dbReference>
<comment type="pathway">
    <text evidence="4">Amino-acid biosynthesis; D-alanine biosynthesis; D-alanine from L-alanine: step 1/1.</text>
</comment>
<evidence type="ECO:0000256" key="6">
    <source>
        <dbReference type="PIRSR" id="PIRSR600821-52"/>
    </source>
</evidence>
<dbReference type="NCBIfam" id="TIGR00492">
    <property type="entry name" value="alr"/>
    <property type="match status" value="1"/>
</dbReference>
<evidence type="ECO:0000259" key="8">
    <source>
        <dbReference type="SMART" id="SM01005"/>
    </source>
</evidence>
<dbReference type="SUPFAM" id="SSF50621">
    <property type="entry name" value="Alanine racemase C-terminal domain-like"/>
    <property type="match status" value="1"/>
</dbReference>
<feature type="transmembrane region" description="Helical" evidence="7">
    <location>
        <begin position="151"/>
        <end position="171"/>
    </location>
</feature>
<dbReference type="InterPro" id="IPR000821">
    <property type="entry name" value="Ala_racemase"/>
</dbReference>
<evidence type="ECO:0000256" key="1">
    <source>
        <dbReference type="ARBA" id="ARBA00001933"/>
    </source>
</evidence>
<keyword evidence="7" id="KW-1133">Transmembrane helix</keyword>
<comment type="catalytic activity">
    <reaction evidence="4">
        <text>L-alanine = D-alanine</text>
        <dbReference type="Rhea" id="RHEA:20249"/>
        <dbReference type="ChEBI" id="CHEBI:57416"/>
        <dbReference type="ChEBI" id="CHEBI:57972"/>
        <dbReference type="EC" id="5.1.1.1"/>
    </reaction>
</comment>
<feature type="transmembrane region" description="Helical" evidence="7">
    <location>
        <begin position="83"/>
        <end position="103"/>
    </location>
</feature>
<comment type="caution">
    <text evidence="9">The sequence shown here is derived from an EMBL/GenBank/DDBJ whole genome shotgun (WGS) entry which is preliminary data.</text>
</comment>
<dbReference type="Proteomes" id="UP000003860">
    <property type="component" value="Unassembled WGS sequence"/>
</dbReference>
<organism evidence="9 10">
    <name type="scientific">Ruminiclostridium papyrosolvens DSM 2782</name>
    <dbReference type="NCBI Taxonomy" id="588581"/>
    <lineage>
        <taxon>Bacteria</taxon>
        <taxon>Bacillati</taxon>
        <taxon>Bacillota</taxon>
        <taxon>Clostridia</taxon>
        <taxon>Eubacteriales</taxon>
        <taxon>Oscillospiraceae</taxon>
        <taxon>Ruminiclostridium</taxon>
    </lineage>
</organism>
<evidence type="ECO:0000256" key="3">
    <source>
        <dbReference type="ARBA" id="ARBA00023235"/>
    </source>
</evidence>
<dbReference type="OrthoDB" id="9813814at2"/>
<feature type="transmembrane region" description="Helical" evidence="7">
    <location>
        <begin position="123"/>
        <end position="142"/>
    </location>
</feature>
<comment type="cofactor">
    <cofactor evidence="1 4 5">
        <name>pyridoxal 5'-phosphate</name>
        <dbReference type="ChEBI" id="CHEBI:597326"/>
    </cofactor>
</comment>
<name>F1TA26_9FIRM</name>
<protein>
    <recommendedName>
        <fullName evidence="4">Alanine racemase</fullName>
        <ecNumber evidence="4">5.1.1.1</ecNumber>
    </recommendedName>
</protein>
<dbReference type="EC" id="5.1.1.1" evidence="4"/>
<feature type="transmembrane region" description="Helical" evidence="7">
    <location>
        <begin position="222"/>
        <end position="243"/>
    </location>
</feature>
<evidence type="ECO:0000256" key="4">
    <source>
        <dbReference type="HAMAP-Rule" id="MF_01201"/>
    </source>
</evidence>
<dbReference type="InterPro" id="IPR029066">
    <property type="entry name" value="PLP-binding_barrel"/>
</dbReference>
<dbReference type="InterPro" id="IPR011079">
    <property type="entry name" value="Ala_racemase_C"/>
</dbReference>
<feature type="transmembrane region" description="Helical" evidence="7">
    <location>
        <begin position="312"/>
        <end position="332"/>
    </location>
</feature>
<dbReference type="eggNOG" id="COG0787">
    <property type="taxonomic scope" value="Bacteria"/>
</dbReference>
<gene>
    <name evidence="9" type="ORF">Cpap_3192</name>
</gene>
<dbReference type="PANTHER" id="PTHR30511:SF0">
    <property type="entry name" value="ALANINE RACEMASE, CATABOLIC-RELATED"/>
    <property type="match status" value="1"/>
</dbReference>
<dbReference type="Gene3D" id="3.20.20.10">
    <property type="entry name" value="Alanine racemase"/>
    <property type="match status" value="1"/>
</dbReference>
<feature type="transmembrane region" description="Helical" evidence="7">
    <location>
        <begin position="12"/>
        <end position="32"/>
    </location>
</feature>
<dbReference type="Pfam" id="PF00842">
    <property type="entry name" value="Ala_racemase_C"/>
    <property type="match status" value="1"/>
</dbReference>
<keyword evidence="7" id="KW-0812">Transmembrane</keyword>
<accession>F1TA26</accession>
<dbReference type="Gene3D" id="2.40.37.10">
    <property type="entry name" value="Lyase, Ornithine Decarboxylase, Chain A, domain 1"/>
    <property type="match status" value="1"/>
</dbReference>
<reference evidence="9" key="1">
    <citation type="submission" date="2009-07" db="EMBL/GenBank/DDBJ databases">
        <authorList>
            <consortium name="US DOE Joint Genome Institute (JGI-PGF)"/>
            <person name="Lucas S."/>
            <person name="Copeland A."/>
            <person name="Lapidus A."/>
            <person name="Glavina del Rio T."/>
            <person name="Tice H."/>
            <person name="Bruce D."/>
            <person name="Goodwin L."/>
            <person name="Pitluck S."/>
            <person name="Larimer F."/>
            <person name="Land M.L."/>
            <person name="Mouttaki H."/>
            <person name="He Z."/>
            <person name="Zhou J."/>
            <person name="Hemme C.L."/>
        </authorList>
    </citation>
    <scope>NUCLEOTIDE SEQUENCE [LARGE SCALE GENOMIC DNA]</scope>
    <source>
        <strain evidence="9">DSM 2782</strain>
    </source>
</reference>